<comment type="caution">
    <text evidence="2">The sequence shown here is derived from an EMBL/GenBank/DDBJ whole genome shotgun (WGS) entry which is preliminary data.</text>
</comment>
<evidence type="ECO:0000313" key="3">
    <source>
        <dbReference type="Proteomes" id="UP000093514"/>
    </source>
</evidence>
<dbReference type="RefSeq" id="WP_068719471.1">
    <property type="nucleotide sequence ID" value="NZ_LWDV01000010.1"/>
</dbReference>
<reference evidence="3" key="1">
    <citation type="submission" date="2016-07" db="EMBL/GenBank/DDBJ databases">
        <authorList>
            <person name="Florea S."/>
            <person name="Webb J.S."/>
            <person name="Jaromczyk J."/>
            <person name="Schardl C.L."/>
        </authorList>
    </citation>
    <scope>NUCLEOTIDE SEQUENCE [LARGE SCALE GENOMIC DNA]</scope>
    <source>
        <strain evidence="3">Z6</strain>
    </source>
</reference>
<sequence length="270" mass="29980">MKKIDLHIHTIASDGSFTPTELIEEAKRRDLSVIAVTDHDTVAGVEEAIKKGRELGIEVIPGIELTTYYQGERIDILGYCIDYKNDKLLEIIDNLQNSREVRAKQILDKLSDLDIKLDFDRLKEISGDTGVGRPHIARLMVEEGYVEAMQEAFDDYLEDGGPAYVPKYQLKPEDAISLIKGAGGIVVLAHPGIIDNNQIVKELIAYDGLDGIEVYYSKHSEEETQYYLSLAQENNLIITGGSDCHGPANEDKYLLGTVDVPCSVLEGLKK</sequence>
<proteinExistence type="predicted"/>
<evidence type="ECO:0000259" key="1">
    <source>
        <dbReference type="SMART" id="SM00481"/>
    </source>
</evidence>
<dbReference type="GO" id="GO:0035312">
    <property type="term" value="F:5'-3' DNA exonuclease activity"/>
    <property type="evidence" value="ECO:0007669"/>
    <property type="project" value="TreeGrafter"/>
</dbReference>
<protein>
    <submittedName>
        <fullName evidence="2">Phosphatase</fullName>
    </submittedName>
</protein>
<dbReference type="EMBL" id="LWDV01000010">
    <property type="protein sequence ID" value="OCL25559.1"/>
    <property type="molecule type" value="Genomic_DNA"/>
</dbReference>
<dbReference type="PANTHER" id="PTHR42924:SF3">
    <property type="entry name" value="POLYMERASE_HISTIDINOL PHOSPHATASE N-TERMINAL DOMAIN-CONTAINING PROTEIN"/>
    <property type="match status" value="1"/>
</dbReference>
<reference evidence="2 3" key="2">
    <citation type="submission" date="2016-08" db="EMBL/GenBank/DDBJ databases">
        <title>Orenia metallireducens sp. nov. strain Z6, a Novel Metal-reducing Firmicute from the Deep Subsurface.</title>
        <authorList>
            <person name="Maxim B.I."/>
            <person name="Kenneth K."/>
            <person name="Flynn T.M."/>
            <person name="Oloughlin E.J."/>
            <person name="Locke R.A."/>
            <person name="Weber J.R."/>
            <person name="Egan S.M."/>
            <person name="Mackie R.I."/>
            <person name="Cann I.K."/>
        </authorList>
    </citation>
    <scope>NUCLEOTIDE SEQUENCE [LARGE SCALE GENOMIC DNA]</scope>
    <source>
        <strain evidence="2 3">Z6</strain>
    </source>
</reference>
<feature type="domain" description="Polymerase/histidinol phosphatase N-terminal" evidence="1">
    <location>
        <begin position="4"/>
        <end position="69"/>
    </location>
</feature>
<dbReference type="OrthoDB" id="9791620at2"/>
<dbReference type="InterPro" id="IPR003141">
    <property type="entry name" value="Pol/His_phosphatase_N"/>
</dbReference>
<keyword evidence="3" id="KW-1185">Reference proteome</keyword>
<dbReference type="Pfam" id="PF02811">
    <property type="entry name" value="PHP"/>
    <property type="match status" value="1"/>
</dbReference>
<gene>
    <name evidence="2" type="ORF">U472_14590</name>
</gene>
<dbReference type="Gene3D" id="1.10.150.650">
    <property type="match status" value="1"/>
</dbReference>
<evidence type="ECO:0000313" key="2">
    <source>
        <dbReference type="EMBL" id="OCL25559.1"/>
    </source>
</evidence>
<dbReference type="SUPFAM" id="SSF89550">
    <property type="entry name" value="PHP domain-like"/>
    <property type="match status" value="1"/>
</dbReference>
<name>A0A1C0A621_9FIRM</name>
<dbReference type="AlphaFoldDB" id="A0A1C0A621"/>
<dbReference type="PANTHER" id="PTHR42924">
    <property type="entry name" value="EXONUCLEASE"/>
    <property type="match status" value="1"/>
</dbReference>
<dbReference type="InterPro" id="IPR016195">
    <property type="entry name" value="Pol/histidinol_Pase-like"/>
</dbReference>
<dbReference type="InterPro" id="IPR004013">
    <property type="entry name" value="PHP_dom"/>
</dbReference>
<dbReference type="GO" id="GO:0004534">
    <property type="term" value="F:5'-3' RNA exonuclease activity"/>
    <property type="evidence" value="ECO:0007669"/>
    <property type="project" value="TreeGrafter"/>
</dbReference>
<dbReference type="Proteomes" id="UP000093514">
    <property type="component" value="Unassembled WGS sequence"/>
</dbReference>
<dbReference type="Gene3D" id="3.20.20.140">
    <property type="entry name" value="Metal-dependent hydrolases"/>
    <property type="match status" value="1"/>
</dbReference>
<dbReference type="SMART" id="SM00481">
    <property type="entry name" value="POLIIIAc"/>
    <property type="match status" value="1"/>
</dbReference>
<dbReference type="CDD" id="cd07438">
    <property type="entry name" value="PHP_HisPPase_AMP"/>
    <property type="match status" value="1"/>
</dbReference>
<accession>A0A1C0A621</accession>
<organism evidence="2 3">
    <name type="scientific">Orenia metallireducens</name>
    <dbReference type="NCBI Taxonomy" id="1413210"/>
    <lineage>
        <taxon>Bacteria</taxon>
        <taxon>Bacillati</taxon>
        <taxon>Bacillota</taxon>
        <taxon>Clostridia</taxon>
        <taxon>Halanaerobiales</taxon>
        <taxon>Halobacteroidaceae</taxon>
        <taxon>Orenia</taxon>
    </lineage>
</organism>
<dbReference type="InterPro" id="IPR052018">
    <property type="entry name" value="PHP_domain"/>
</dbReference>